<dbReference type="AlphaFoldDB" id="A0A2N3Q1K0"/>
<protein>
    <submittedName>
        <fullName evidence="1">Uncharacterized protein</fullName>
    </submittedName>
</protein>
<dbReference type="OrthoDB" id="7270662at2"/>
<dbReference type="Proteomes" id="UP000233293">
    <property type="component" value="Unassembled WGS sequence"/>
</dbReference>
<organism evidence="1 2">
    <name type="scientific">Telmatospirillum siberiense</name>
    <dbReference type="NCBI Taxonomy" id="382514"/>
    <lineage>
        <taxon>Bacteria</taxon>
        <taxon>Pseudomonadati</taxon>
        <taxon>Pseudomonadota</taxon>
        <taxon>Alphaproteobacteria</taxon>
        <taxon>Rhodospirillales</taxon>
        <taxon>Rhodospirillaceae</taxon>
        <taxon>Telmatospirillum</taxon>
    </lineage>
</organism>
<accession>A0A2N3Q1K0</accession>
<dbReference type="EMBL" id="PIUM01000001">
    <property type="protein sequence ID" value="PKU26532.1"/>
    <property type="molecule type" value="Genomic_DNA"/>
</dbReference>
<keyword evidence="2" id="KW-1185">Reference proteome</keyword>
<dbReference type="RefSeq" id="WP_101248764.1">
    <property type="nucleotide sequence ID" value="NZ_PIUM01000001.1"/>
</dbReference>
<proteinExistence type="predicted"/>
<reference evidence="2" key="1">
    <citation type="submission" date="2017-12" db="EMBL/GenBank/DDBJ databases">
        <title>Draft genome sequence of Telmatospirillum siberiense 26-4b1T, an acidotolerant peatland alphaproteobacterium potentially involved in sulfur cycling.</title>
        <authorList>
            <person name="Hausmann B."/>
            <person name="Pjevac P."/>
            <person name="Schreck K."/>
            <person name="Herbold C.W."/>
            <person name="Daims H."/>
            <person name="Wagner M."/>
            <person name="Pester M."/>
            <person name="Loy A."/>
        </authorList>
    </citation>
    <scope>NUCLEOTIDE SEQUENCE [LARGE SCALE GENOMIC DNA]</scope>
    <source>
        <strain evidence="2">26-4b1</strain>
    </source>
</reference>
<gene>
    <name evidence="1" type="ORF">CWS72_01430</name>
</gene>
<evidence type="ECO:0000313" key="2">
    <source>
        <dbReference type="Proteomes" id="UP000233293"/>
    </source>
</evidence>
<comment type="caution">
    <text evidence="1">The sequence shown here is derived from an EMBL/GenBank/DDBJ whole genome shotgun (WGS) entry which is preliminary data.</text>
</comment>
<evidence type="ECO:0000313" key="1">
    <source>
        <dbReference type="EMBL" id="PKU26532.1"/>
    </source>
</evidence>
<sequence length="219" mass="24445">MILTPITIDDLPALLHRFEHSLAGEDLARTVFRRIAASLDLVESDALSLSEDPRHHRQAVALCHRFHMETIDETPRAGFTWDGQAVRAGCEPSVIIHEVGHLQCASPDRRSVYDFGLGAGPETGRRAEADAAATVFGVERDQEEALASLQGILWEAALDQPAILAFIEQNWLEGGDRPENRAHFLKNLRILRHHGLIDEDGLPTERLREESSALRFYCV</sequence>
<name>A0A2N3Q1K0_9PROT</name>